<dbReference type="EMBL" id="BGPR01124464">
    <property type="protein sequence ID" value="GBN29693.1"/>
    <property type="molecule type" value="Genomic_DNA"/>
</dbReference>
<feature type="non-terminal residue" evidence="1">
    <location>
        <position position="33"/>
    </location>
</feature>
<comment type="caution">
    <text evidence="1">The sequence shown here is derived from an EMBL/GenBank/DDBJ whole genome shotgun (WGS) entry which is preliminary data.</text>
</comment>
<accession>A0A4Y2MSP1</accession>
<reference evidence="1 2" key="1">
    <citation type="journal article" date="2019" name="Sci. Rep.">
        <title>Orb-weaving spider Araneus ventricosus genome elucidates the spidroin gene catalogue.</title>
        <authorList>
            <person name="Kono N."/>
            <person name="Nakamura H."/>
            <person name="Ohtoshi R."/>
            <person name="Moran D.A.P."/>
            <person name="Shinohara A."/>
            <person name="Yoshida Y."/>
            <person name="Fujiwara M."/>
            <person name="Mori M."/>
            <person name="Tomita M."/>
            <person name="Arakawa K."/>
        </authorList>
    </citation>
    <scope>NUCLEOTIDE SEQUENCE [LARGE SCALE GENOMIC DNA]</scope>
</reference>
<name>A0A4Y2MSP1_ARAVE</name>
<evidence type="ECO:0000313" key="2">
    <source>
        <dbReference type="Proteomes" id="UP000499080"/>
    </source>
</evidence>
<organism evidence="1 2">
    <name type="scientific">Araneus ventricosus</name>
    <name type="common">Orbweaver spider</name>
    <name type="synonym">Epeira ventricosa</name>
    <dbReference type="NCBI Taxonomy" id="182803"/>
    <lineage>
        <taxon>Eukaryota</taxon>
        <taxon>Metazoa</taxon>
        <taxon>Ecdysozoa</taxon>
        <taxon>Arthropoda</taxon>
        <taxon>Chelicerata</taxon>
        <taxon>Arachnida</taxon>
        <taxon>Araneae</taxon>
        <taxon>Araneomorphae</taxon>
        <taxon>Entelegynae</taxon>
        <taxon>Araneoidea</taxon>
        <taxon>Araneidae</taxon>
        <taxon>Araneus</taxon>
    </lineage>
</organism>
<proteinExistence type="predicted"/>
<protein>
    <submittedName>
        <fullName evidence="1">Uncharacterized protein</fullName>
    </submittedName>
</protein>
<evidence type="ECO:0000313" key="1">
    <source>
        <dbReference type="EMBL" id="GBN29693.1"/>
    </source>
</evidence>
<dbReference type="AlphaFoldDB" id="A0A4Y2MSP1"/>
<gene>
    <name evidence="1" type="ORF">AVEN_69914_1</name>
</gene>
<keyword evidence="2" id="KW-1185">Reference proteome</keyword>
<dbReference type="Proteomes" id="UP000499080">
    <property type="component" value="Unassembled WGS sequence"/>
</dbReference>
<sequence length="33" mass="3353">MDNGASSIGGSSAPGIIESEKAALADLDRFDKE</sequence>